<reference evidence="1 2" key="1">
    <citation type="submission" date="2021-06" db="EMBL/GenBank/DDBJ databases">
        <title>Caerostris extrusa draft genome.</title>
        <authorList>
            <person name="Kono N."/>
            <person name="Arakawa K."/>
        </authorList>
    </citation>
    <scope>NUCLEOTIDE SEQUENCE [LARGE SCALE GENOMIC DNA]</scope>
</reference>
<sequence>MDILKEIGRIVRRKIEIDAYSQRSFMETGSKHTRKKTKEFPNTGDLVLQVFQNDIVTLVIDKAVVNQWVII</sequence>
<proteinExistence type="predicted"/>
<dbReference type="EMBL" id="BPLR01009496">
    <property type="protein sequence ID" value="GIY32365.1"/>
    <property type="molecule type" value="Genomic_DNA"/>
</dbReference>
<name>A0AAV4SF72_CAEEX</name>
<dbReference type="AlphaFoldDB" id="A0AAV4SF72"/>
<evidence type="ECO:0000313" key="1">
    <source>
        <dbReference type="EMBL" id="GIY32365.1"/>
    </source>
</evidence>
<protein>
    <submittedName>
        <fullName evidence="1">Uncharacterized protein</fullName>
    </submittedName>
</protein>
<gene>
    <name evidence="1" type="ORF">CEXT_691681</name>
</gene>
<keyword evidence="2" id="KW-1185">Reference proteome</keyword>
<accession>A0AAV4SF72</accession>
<dbReference type="Proteomes" id="UP001054945">
    <property type="component" value="Unassembled WGS sequence"/>
</dbReference>
<comment type="caution">
    <text evidence="1">The sequence shown here is derived from an EMBL/GenBank/DDBJ whole genome shotgun (WGS) entry which is preliminary data.</text>
</comment>
<organism evidence="1 2">
    <name type="scientific">Caerostris extrusa</name>
    <name type="common">Bark spider</name>
    <name type="synonym">Caerostris bankana</name>
    <dbReference type="NCBI Taxonomy" id="172846"/>
    <lineage>
        <taxon>Eukaryota</taxon>
        <taxon>Metazoa</taxon>
        <taxon>Ecdysozoa</taxon>
        <taxon>Arthropoda</taxon>
        <taxon>Chelicerata</taxon>
        <taxon>Arachnida</taxon>
        <taxon>Araneae</taxon>
        <taxon>Araneomorphae</taxon>
        <taxon>Entelegynae</taxon>
        <taxon>Araneoidea</taxon>
        <taxon>Araneidae</taxon>
        <taxon>Caerostris</taxon>
    </lineage>
</organism>
<evidence type="ECO:0000313" key="2">
    <source>
        <dbReference type="Proteomes" id="UP001054945"/>
    </source>
</evidence>